<organism evidence="1 2">
    <name type="scientific">Ophiocordyceps polyrhachis-furcata BCC 54312</name>
    <dbReference type="NCBI Taxonomy" id="1330021"/>
    <lineage>
        <taxon>Eukaryota</taxon>
        <taxon>Fungi</taxon>
        <taxon>Dikarya</taxon>
        <taxon>Ascomycota</taxon>
        <taxon>Pezizomycotina</taxon>
        <taxon>Sordariomycetes</taxon>
        <taxon>Hypocreomycetidae</taxon>
        <taxon>Hypocreales</taxon>
        <taxon>Ophiocordycipitaceae</taxon>
        <taxon>Ophiocordyceps</taxon>
    </lineage>
</organism>
<sequence length="89" mass="9867">MEREMGKHSILDEAEAGSVWFFLATDSQPPVSWDSRRGRASGISPLKLWTCFYGVEAGWAFRVAEMTSYRCAHDASRARTLTGLPAVVS</sequence>
<evidence type="ECO:0000313" key="2">
    <source>
        <dbReference type="Proteomes" id="UP000253664"/>
    </source>
</evidence>
<keyword evidence="2" id="KW-1185">Reference proteome</keyword>
<accession>A0A367L2N1</accession>
<evidence type="ECO:0000313" key="1">
    <source>
        <dbReference type="EMBL" id="RCI08675.1"/>
    </source>
</evidence>
<feature type="non-terminal residue" evidence="1">
    <location>
        <position position="89"/>
    </location>
</feature>
<name>A0A367L2N1_9HYPO</name>
<gene>
    <name evidence="1" type="ORF">L249_4850</name>
</gene>
<reference evidence="1 2" key="1">
    <citation type="journal article" date="2015" name="BMC Genomics">
        <title>Insights from the genome of Ophiocordyceps polyrhachis-furcata to pathogenicity and host specificity in insect fungi.</title>
        <authorList>
            <person name="Wichadakul D."/>
            <person name="Kobmoo N."/>
            <person name="Ingsriswang S."/>
            <person name="Tangphatsornruang S."/>
            <person name="Chantasingh D."/>
            <person name="Luangsa-ard J.J."/>
            <person name="Eurwilaichitr L."/>
        </authorList>
    </citation>
    <scope>NUCLEOTIDE SEQUENCE [LARGE SCALE GENOMIC DNA]</scope>
    <source>
        <strain evidence="1 2">BCC 54312</strain>
    </source>
</reference>
<proteinExistence type="predicted"/>
<comment type="caution">
    <text evidence="1">The sequence shown here is derived from an EMBL/GenBank/DDBJ whole genome shotgun (WGS) entry which is preliminary data.</text>
</comment>
<dbReference type="Proteomes" id="UP000253664">
    <property type="component" value="Unassembled WGS sequence"/>
</dbReference>
<dbReference type="EMBL" id="LKCN02000018">
    <property type="protein sequence ID" value="RCI08675.1"/>
    <property type="molecule type" value="Genomic_DNA"/>
</dbReference>
<dbReference type="AlphaFoldDB" id="A0A367L2N1"/>
<protein>
    <submittedName>
        <fullName evidence="1">Uncharacterized protein</fullName>
    </submittedName>
</protein>